<comment type="caution">
    <text evidence="1">The sequence shown here is derived from an EMBL/GenBank/DDBJ whole genome shotgun (WGS) entry which is preliminary data.</text>
</comment>
<keyword evidence="2" id="KW-1185">Reference proteome</keyword>
<name>A0A917L9A6_9ACTN</name>
<dbReference type="RefSeq" id="WP_189315802.1">
    <property type="nucleotide sequence ID" value="NZ_BMQA01000043.1"/>
</dbReference>
<evidence type="ECO:0000313" key="1">
    <source>
        <dbReference type="EMBL" id="GGJ53106.1"/>
    </source>
</evidence>
<sequence>MLARHEIGDERFSALGWGSVILIAALAPGLPLEYVTLAFVGYGAITFNSLAKTQGWEVKNLVVGVEAGRGQQARA</sequence>
<evidence type="ECO:0000313" key="2">
    <source>
        <dbReference type="Proteomes" id="UP000657574"/>
    </source>
</evidence>
<dbReference type="AlphaFoldDB" id="A0A917L9A6"/>
<dbReference type="Proteomes" id="UP000657574">
    <property type="component" value="Unassembled WGS sequence"/>
</dbReference>
<protein>
    <submittedName>
        <fullName evidence="1">Uncharacterized protein</fullName>
    </submittedName>
</protein>
<organism evidence="1 2">
    <name type="scientific">Streptomyces brasiliensis</name>
    <dbReference type="NCBI Taxonomy" id="1954"/>
    <lineage>
        <taxon>Bacteria</taxon>
        <taxon>Bacillati</taxon>
        <taxon>Actinomycetota</taxon>
        <taxon>Actinomycetes</taxon>
        <taxon>Kitasatosporales</taxon>
        <taxon>Streptomycetaceae</taxon>
        <taxon>Streptomyces</taxon>
    </lineage>
</organism>
<reference evidence="1" key="2">
    <citation type="submission" date="2020-09" db="EMBL/GenBank/DDBJ databases">
        <authorList>
            <person name="Sun Q."/>
            <person name="Ohkuma M."/>
        </authorList>
    </citation>
    <scope>NUCLEOTIDE SEQUENCE</scope>
    <source>
        <strain evidence="1">JCM 3086</strain>
    </source>
</reference>
<gene>
    <name evidence="1" type="ORF">GCM10010121_074890</name>
</gene>
<dbReference type="EMBL" id="BMQA01000043">
    <property type="protein sequence ID" value="GGJ53106.1"/>
    <property type="molecule type" value="Genomic_DNA"/>
</dbReference>
<proteinExistence type="predicted"/>
<reference evidence="1" key="1">
    <citation type="journal article" date="2014" name="Int. J. Syst. Evol. Microbiol.">
        <title>Complete genome sequence of Corynebacterium casei LMG S-19264T (=DSM 44701T), isolated from a smear-ripened cheese.</title>
        <authorList>
            <consortium name="US DOE Joint Genome Institute (JGI-PGF)"/>
            <person name="Walter F."/>
            <person name="Albersmeier A."/>
            <person name="Kalinowski J."/>
            <person name="Ruckert C."/>
        </authorList>
    </citation>
    <scope>NUCLEOTIDE SEQUENCE</scope>
    <source>
        <strain evidence="1">JCM 3086</strain>
    </source>
</reference>
<accession>A0A917L9A6</accession>